<dbReference type="NCBIfam" id="NF003107">
    <property type="entry name" value="PRK04028.1"/>
    <property type="match status" value="1"/>
</dbReference>
<dbReference type="Gene3D" id="1.10.150.380">
    <property type="entry name" value="GatB domain, N-terminal subdomain"/>
    <property type="match status" value="1"/>
</dbReference>
<dbReference type="InterPro" id="IPR004414">
    <property type="entry name" value="GatE"/>
</dbReference>
<dbReference type="GO" id="GO:0005524">
    <property type="term" value="F:ATP binding"/>
    <property type="evidence" value="ECO:0007669"/>
    <property type="project" value="UniProtKB-KW"/>
</dbReference>
<evidence type="ECO:0000256" key="1">
    <source>
        <dbReference type="ARBA" id="ARBA00022598"/>
    </source>
</evidence>
<dbReference type="InterPro" id="IPR017959">
    <property type="entry name" value="Asn/Gln-tRNA_amidoTrfase_suB/E"/>
</dbReference>
<evidence type="ECO:0000256" key="4">
    <source>
        <dbReference type="ARBA" id="ARBA00022917"/>
    </source>
</evidence>
<gene>
    <name evidence="6 8" type="primary">gatE</name>
    <name evidence="8" type="ORF">HA299_07435</name>
</gene>
<comment type="caution">
    <text evidence="8">The sequence shown here is derived from an EMBL/GenBank/DDBJ whole genome shotgun (WGS) entry which is preliminary data.</text>
</comment>
<keyword evidence="3 6" id="KW-0067">ATP-binding</keyword>
<dbReference type="PANTHER" id="PTHR11659:SF2">
    <property type="entry name" value="GLUTAMYL-TRNA(GLN) AMIDOTRANSFERASE SUBUNIT E"/>
    <property type="match status" value="1"/>
</dbReference>
<keyword evidence="2 6" id="KW-0547">Nucleotide-binding</keyword>
<dbReference type="SUPFAM" id="SSF89095">
    <property type="entry name" value="GatB/YqeY motif"/>
    <property type="match status" value="1"/>
</dbReference>
<dbReference type="GO" id="GO:0070681">
    <property type="term" value="P:glutaminyl-tRNAGln biosynthesis via transamidation"/>
    <property type="evidence" value="ECO:0007669"/>
    <property type="project" value="TreeGrafter"/>
</dbReference>
<dbReference type="GO" id="GO:0050567">
    <property type="term" value="F:glutaminyl-tRNA synthase (glutamine-hydrolyzing) activity"/>
    <property type="evidence" value="ECO:0007669"/>
    <property type="project" value="UniProtKB-UniRule"/>
</dbReference>
<dbReference type="InterPro" id="IPR017958">
    <property type="entry name" value="Gln-tRNA_amidoTrfase_suB_CS"/>
</dbReference>
<dbReference type="Gene3D" id="3.30.1360.30">
    <property type="entry name" value="GAD-like domain"/>
    <property type="match status" value="1"/>
</dbReference>
<evidence type="ECO:0000313" key="8">
    <source>
        <dbReference type="EMBL" id="HIH70416.1"/>
    </source>
</evidence>
<dbReference type="Pfam" id="PF02637">
    <property type="entry name" value="GatB_Yqey"/>
    <property type="match status" value="1"/>
</dbReference>
<organism evidence="8 9">
    <name type="scientific">Methermicoccus shengliensis</name>
    <dbReference type="NCBI Taxonomy" id="660064"/>
    <lineage>
        <taxon>Archaea</taxon>
        <taxon>Methanobacteriati</taxon>
        <taxon>Methanobacteriota</taxon>
        <taxon>Stenosarchaea group</taxon>
        <taxon>Methanomicrobia</taxon>
        <taxon>Methanosarcinales</taxon>
        <taxon>Methermicoccaceae</taxon>
        <taxon>Methermicoccus</taxon>
    </lineage>
</organism>
<evidence type="ECO:0000313" key="9">
    <source>
        <dbReference type="Proteomes" id="UP000600363"/>
    </source>
</evidence>
<accession>A0A832S003</accession>
<dbReference type="Pfam" id="PF02938">
    <property type="entry name" value="GAD"/>
    <property type="match status" value="1"/>
</dbReference>
<dbReference type="SUPFAM" id="SSF55931">
    <property type="entry name" value="Glutamine synthetase/guanido kinase"/>
    <property type="match status" value="1"/>
</dbReference>
<dbReference type="GO" id="GO:0005737">
    <property type="term" value="C:cytoplasm"/>
    <property type="evidence" value="ECO:0007669"/>
    <property type="project" value="InterPro"/>
</dbReference>
<comment type="similarity">
    <text evidence="6">Belongs to the GatB/GatE family. GatE subfamily.</text>
</comment>
<dbReference type="HAMAP" id="MF_00588">
    <property type="entry name" value="GatE"/>
    <property type="match status" value="1"/>
</dbReference>
<protein>
    <recommendedName>
        <fullName evidence="6">Glutamyl-tRNA(Gln) amidotransferase subunit E</fullName>
        <shortName evidence="6">Glu-ADT subunit E</shortName>
        <ecNumber evidence="6">6.3.5.-</ecNumber>
    </recommendedName>
</protein>
<keyword evidence="8" id="KW-0808">Transferase</keyword>
<evidence type="ECO:0000259" key="7">
    <source>
        <dbReference type="SMART" id="SM00845"/>
    </source>
</evidence>
<dbReference type="InterPro" id="IPR029351">
    <property type="entry name" value="GAD_dom"/>
</dbReference>
<dbReference type="GO" id="GO:0006412">
    <property type="term" value="P:translation"/>
    <property type="evidence" value="ECO:0007669"/>
    <property type="project" value="UniProtKB-UniRule"/>
</dbReference>
<reference evidence="8" key="1">
    <citation type="journal article" date="2020" name="bioRxiv">
        <title>A rank-normalized archaeal taxonomy based on genome phylogeny resolves widespread incomplete and uneven classifications.</title>
        <authorList>
            <person name="Rinke C."/>
            <person name="Chuvochina M."/>
            <person name="Mussig A.J."/>
            <person name="Chaumeil P.-A."/>
            <person name="Waite D.W."/>
            <person name="Whitman W.B."/>
            <person name="Parks D.H."/>
            <person name="Hugenholtz P."/>
        </authorList>
    </citation>
    <scope>NUCLEOTIDE SEQUENCE</scope>
    <source>
        <strain evidence="8">UBA12518</strain>
    </source>
</reference>
<feature type="domain" description="Asn/Gln amidotransferase" evidence="7">
    <location>
        <begin position="480"/>
        <end position="621"/>
    </location>
</feature>
<dbReference type="GO" id="GO:0004812">
    <property type="term" value="F:aminoacyl-tRNA ligase activity"/>
    <property type="evidence" value="ECO:0007669"/>
    <property type="project" value="InterPro"/>
</dbReference>
<keyword evidence="1 6" id="KW-0436">Ligase</keyword>
<dbReference type="InterPro" id="IPR018027">
    <property type="entry name" value="Asn/Gln_amidotransferase"/>
</dbReference>
<evidence type="ECO:0000256" key="3">
    <source>
        <dbReference type="ARBA" id="ARBA00022840"/>
    </source>
</evidence>
<dbReference type="SUPFAM" id="SSF55261">
    <property type="entry name" value="GAD domain-like"/>
    <property type="match status" value="1"/>
</dbReference>
<sequence>MSELDFQTLGLVAGLEIHQQLDSKEKLFCRSPTTLRDTDEACYEFFRYLRPARSEMGEVDAAALIEAVHTKRHVYKGYDTTCLVESDEEPPTTLNEEALDIALLIAKMLNVHIIEQVHTMRKTVIDGSNTSGFQRTALIGTDGHIPSSQGEVGISVLCLEEEACQKVEDRGDEVVWSLDRLGIPLVEIGTKPDIKSPAHAREVARYIGMLLRSTGRVKRGIGTIRQDVNVSIRGGARIEIKGVQELSLVEASVAYEAMRQVNLLRIRDELVRRGAHVGEPRDITPLLRDTKSRVIRRAIDEGGVVYACTLYGFGGLVGAEIQPNRRLGSELSDYAKKAGVGGIFHTDELPAYGITQEEVDTIMREMGASSEDCVVLVAHEQRRARAAMEQVAMRARMCLEGVPNETRRALPNGTSAYMRPLPGSARMYPETDVPPVVIDPARIKAIEIPELLDDKVERLASEYGIARDVASHIVYSDMAELFESLVEQGAPPSLVAGTLTSTLTDLRREGVPVHALTEEHIRDAIMLYAKGELAKEGIPEVLSEMAHEPQLTARDAMKRRGLSGVDVHDVQKLIERVVAERMEFVRERGMGAVGPLMGVVMGELRGKVDGKRVSAMLSEKIRQTLDEA</sequence>
<dbReference type="PROSITE" id="PS01234">
    <property type="entry name" value="GATB"/>
    <property type="match status" value="1"/>
</dbReference>
<dbReference type="Gene3D" id="1.10.10.410">
    <property type="match status" value="1"/>
</dbReference>
<dbReference type="InterPro" id="IPR023168">
    <property type="entry name" value="GatB_Yqey_C_2"/>
</dbReference>
<dbReference type="EC" id="6.3.5.-" evidence="6"/>
<dbReference type="GO" id="GO:0016740">
    <property type="term" value="F:transferase activity"/>
    <property type="evidence" value="ECO:0007669"/>
    <property type="project" value="UniProtKB-KW"/>
</dbReference>
<comment type="catalytic activity">
    <reaction evidence="5 6">
        <text>L-glutamyl-tRNA(Gln) + L-glutamine + ATP + H2O = L-glutaminyl-tRNA(Gln) + L-glutamate + ADP + phosphate + H(+)</text>
        <dbReference type="Rhea" id="RHEA:17521"/>
        <dbReference type="Rhea" id="RHEA-COMP:9681"/>
        <dbReference type="Rhea" id="RHEA-COMP:9684"/>
        <dbReference type="ChEBI" id="CHEBI:15377"/>
        <dbReference type="ChEBI" id="CHEBI:15378"/>
        <dbReference type="ChEBI" id="CHEBI:29985"/>
        <dbReference type="ChEBI" id="CHEBI:30616"/>
        <dbReference type="ChEBI" id="CHEBI:43474"/>
        <dbReference type="ChEBI" id="CHEBI:58359"/>
        <dbReference type="ChEBI" id="CHEBI:78520"/>
        <dbReference type="ChEBI" id="CHEBI:78521"/>
        <dbReference type="ChEBI" id="CHEBI:456216"/>
    </reaction>
</comment>
<dbReference type="InterPro" id="IPR014746">
    <property type="entry name" value="Gln_synth/guanido_kin_cat_dom"/>
</dbReference>
<dbReference type="NCBIfam" id="TIGR00134">
    <property type="entry name" value="gatE_arch"/>
    <property type="match status" value="1"/>
</dbReference>
<dbReference type="SMART" id="SM00845">
    <property type="entry name" value="GatB_Yqey"/>
    <property type="match status" value="1"/>
</dbReference>
<keyword evidence="4 6" id="KW-0648">Protein biosynthesis</keyword>
<dbReference type="PANTHER" id="PTHR11659">
    <property type="entry name" value="GLUTAMYL-TRNA GLN AMIDOTRANSFERASE SUBUNIT B MITOCHONDRIAL AND PROKARYOTIC PET112-RELATED"/>
    <property type="match status" value="1"/>
</dbReference>
<dbReference type="EMBL" id="DUIH01000024">
    <property type="protein sequence ID" value="HIH70416.1"/>
    <property type="molecule type" value="Genomic_DNA"/>
</dbReference>
<name>A0A832S003_9EURY</name>
<evidence type="ECO:0000256" key="6">
    <source>
        <dbReference type="HAMAP-Rule" id="MF_00588"/>
    </source>
</evidence>
<dbReference type="Proteomes" id="UP000600363">
    <property type="component" value="Unassembled WGS sequence"/>
</dbReference>
<comment type="function">
    <text evidence="6">Allows the formation of correctly charged Gln-tRNA(Gln) through the transamidation of misacylated Glu-tRNA(Gln) in organisms which lack glutaminyl-tRNA synthetase. The reaction takes place in the presence of glutamine and ATP through an activated gamma-phospho-Glu-tRNA(Gln). The GatDE system is specific for glutamate and does not act on aspartate.</text>
</comment>
<evidence type="ECO:0000256" key="2">
    <source>
        <dbReference type="ARBA" id="ARBA00022741"/>
    </source>
</evidence>
<dbReference type="InterPro" id="IPR006075">
    <property type="entry name" value="Asn/Gln-tRNA_Trfase_suB/E_cat"/>
</dbReference>
<dbReference type="Pfam" id="PF02934">
    <property type="entry name" value="GatB_N"/>
    <property type="match status" value="1"/>
</dbReference>
<dbReference type="InterPro" id="IPR003789">
    <property type="entry name" value="Asn/Gln_tRNA_amidoTrase-B-like"/>
</dbReference>
<dbReference type="InterPro" id="IPR004115">
    <property type="entry name" value="GAD-like_sf"/>
</dbReference>
<dbReference type="AlphaFoldDB" id="A0A832S003"/>
<comment type="subunit">
    <text evidence="6">Heterodimer of GatD and GatE.</text>
</comment>
<evidence type="ECO:0000256" key="5">
    <source>
        <dbReference type="ARBA" id="ARBA00047913"/>
    </source>
</evidence>
<dbReference type="InterPro" id="IPR042114">
    <property type="entry name" value="GatB_C_1"/>
</dbReference>
<proteinExistence type="inferred from homology"/>